<comment type="caution">
    <text evidence="3">The sequence shown here is derived from an EMBL/GenBank/DDBJ whole genome shotgun (WGS) entry which is preliminary data.</text>
</comment>
<evidence type="ECO:0000256" key="2">
    <source>
        <dbReference type="SAM" id="Phobius"/>
    </source>
</evidence>
<evidence type="ECO:0000313" key="3">
    <source>
        <dbReference type="EMBL" id="GMN46430.1"/>
    </source>
</evidence>
<name>A0AA88A660_FICCA</name>
<evidence type="ECO:0000313" key="4">
    <source>
        <dbReference type="Proteomes" id="UP001187192"/>
    </source>
</evidence>
<reference evidence="3" key="1">
    <citation type="submission" date="2023-07" db="EMBL/GenBank/DDBJ databases">
        <title>draft genome sequence of fig (Ficus carica).</title>
        <authorList>
            <person name="Takahashi T."/>
            <person name="Nishimura K."/>
        </authorList>
    </citation>
    <scope>NUCLEOTIDE SEQUENCE</scope>
</reference>
<dbReference type="AlphaFoldDB" id="A0AA88A660"/>
<dbReference type="EMBL" id="BTGU01000023">
    <property type="protein sequence ID" value="GMN46430.1"/>
    <property type="molecule type" value="Genomic_DNA"/>
</dbReference>
<dbReference type="Proteomes" id="UP001187192">
    <property type="component" value="Unassembled WGS sequence"/>
</dbReference>
<keyword evidence="4" id="KW-1185">Reference proteome</keyword>
<proteinExistence type="predicted"/>
<sequence>MDVAAILAIEILPFIAVAIFRWIRTGDGDGDQKEKRGREGLGEGG</sequence>
<gene>
    <name evidence="3" type="ORF">TIFTF001_015619</name>
</gene>
<evidence type="ECO:0000256" key="1">
    <source>
        <dbReference type="SAM" id="MobiDB-lite"/>
    </source>
</evidence>
<keyword evidence="2" id="KW-0472">Membrane</keyword>
<organism evidence="3 4">
    <name type="scientific">Ficus carica</name>
    <name type="common">Common fig</name>
    <dbReference type="NCBI Taxonomy" id="3494"/>
    <lineage>
        <taxon>Eukaryota</taxon>
        <taxon>Viridiplantae</taxon>
        <taxon>Streptophyta</taxon>
        <taxon>Embryophyta</taxon>
        <taxon>Tracheophyta</taxon>
        <taxon>Spermatophyta</taxon>
        <taxon>Magnoliopsida</taxon>
        <taxon>eudicotyledons</taxon>
        <taxon>Gunneridae</taxon>
        <taxon>Pentapetalae</taxon>
        <taxon>rosids</taxon>
        <taxon>fabids</taxon>
        <taxon>Rosales</taxon>
        <taxon>Moraceae</taxon>
        <taxon>Ficeae</taxon>
        <taxon>Ficus</taxon>
    </lineage>
</organism>
<keyword evidence="2" id="KW-1133">Transmembrane helix</keyword>
<protein>
    <submittedName>
        <fullName evidence="3">Uncharacterized protein</fullName>
    </submittedName>
</protein>
<feature type="transmembrane region" description="Helical" evidence="2">
    <location>
        <begin position="6"/>
        <end position="23"/>
    </location>
</feature>
<feature type="region of interest" description="Disordered" evidence="1">
    <location>
        <begin position="26"/>
        <end position="45"/>
    </location>
</feature>
<keyword evidence="2" id="KW-0812">Transmembrane</keyword>
<accession>A0AA88A660</accession>